<dbReference type="RefSeq" id="WP_023055876.1">
    <property type="nucleotide sequence ID" value="NZ_JAUSTN010000003.1"/>
</dbReference>
<sequence length="150" mass="17846">MTFEENISKENENLENFNEERKNESGVDLSRIDEVMEILEELLDEIPDQYLNNLNGGVILEEEVNYHPEGNDLIVLGSYKIDNLGRQIVIYYGSFMKLYFYLDRESLKERLRETLRHELRHHLEFLAGNNDLVIEDENFIENYKKGRDVE</sequence>
<proteinExistence type="predicted"/>
<dbReference type="InterPro" id="IPR010428">
    <property type="entry name" value="Zincin_1"/>
</dbReference>
<dbReference type="SUPFAM" id="SSF55486">
    <property type="entry name" value="Metalloproteases ('zincins'), catalytic domain"/>
    <property type="match status" value="1"/>
</dbReference>
<feature type="region of interest" description="Disordered" evidence="1">
    <location>
        <begin position="1"/>
        <end position="21"/>
    </location>
</feature>
<reference evidence="2 3" key="1">
    <citation type="submission" date="2023-07" db="EMBL/GenBank/DDBJ databases">
        <title>Genomic Encyclopedia of Type Strains, Phase IV (KMG-IV): sequencing the most valuable type-strain genomes for metagenomic binning, comparative biology and taxonomic classification.</title>
        <authorList>
            <person name="Goeker M."/>
        </authorList>
    </citation>
    <scope>NUCLEOTIDE SEQUENCE [LARGE SCALE GENOMIC DNA]</scope>
    <source>
        <strain evidence="2 3">DSM 22616</strain>
    </source>
</reference>
<dbReference type="CDD" id="cd12953">
    <property type="entry name" value="MMP_TTHA0227"/>
    <property type="match status" value="1"/>
</dbReference>
<organism evidence="2 3">
    <name type="scientific">Peptoniphilus koenoeneniae</name>
    <dbReference type="NCBI Taxonomy" id="507751"/>
    <lineage>
        <taxon>Bacteria</taxon>
        <taxon>Bacillati</taxon>
        <taxon>Bacillota</taxon>
        <taxon>Tissierellia</taxon>
        <taxon>Tissierellales</taxon>
        <taxon>Peptoniphilaceae</taxon>
        <taxon>Peptoniphilus</taxon>
    </lineage>
</organism>
<dbReference type="Gene3D" id="3.30.2010.20">
    <property type="match status" value="1"/>
</dbReference>
<gene>
    <name evidence="2" type="ORF">J2S72_000739</name>
</gene>
<evidence type="ECO:0000256" key="1">
    <source>
        <dbReference type="SAM" id="MobiDB-lite"/>
    </source>
</evidence>
<comment type="caution">
    <text evidence="2">The sequence shown here is derived from an EMBL/GenBank/DDBJ whole genome shotgun (WGS) entry which is preliminary data.</text>
</comment>
<keyword evidence="3" id="KW-1185">Reference proteome</keyword>
<dbReference type="Proteomes" id="UP001236559">
    <property type="component" value="Unassembled WGS sequence"/>
</dbReference>
<protein>
    <recommendedName>
        <fullName evidence="4">Zinicin-like metallopeptidase</fullName>
    </recommendedName>
</protein>
<name>A0ABU0ATY6_9FIRM</name>
<accession>A0ABU0ATY6</accession>
<dbReference type="EMBL" id="JAUSTN010000003">
    <property type="protein sequence ID" value="MDQ0274722.1"/>
    <property type="molecule type" value="Genomic_DNA"/>
</dbReference>
<dbReference type="Pfam" id="PF06262">
    <property type="entry name" value="Zincin_1"/>
    <property type="match status" value="1"/>
</dbReference>
<evidence type="ECO:0008006" key="4">
    <source>
        <dbReference type="Google" id="ProtNLM"/>
    </source>
</evidence>
<evidence type="ECO:0000313" key="3">
    <source>
        <dbReference type="Proteomes" id="UP001236559"/>
    </source>
</evidence>
<dbReference type="InterPro" id="IPR038555">
    <property type="entry name" value="Zincin_1_sf"/>
</dbReference>
<evidence type="ECO:0000313" key="2">
    <source>
        <dbReference type="EMBL" id="MDQ0274722.1"/>
    </source>
</evidence>